<keyword evidence="3" id="KW-0031">Aminopeptidase</keyword>
<evidence type="ECO:0000259" key="1">
    <source>
        <dbReference type="Pfam" id="PF00557"/>
    </source>
</evidence>
<reference evidence="3 4" key="1">
    <citation type="submission" date="2019-03" db="EMBL/GenBank/DDBJ databases">
        <title>Metabolic potential of uncultured bacteria and archaea associated with petroleum seepage in deep-sea sediments.</title>
        <authorList>
            <person name="Dong X."/>
            <person name="Hubert C."/>
        </authorList>
    </citation>
    <scope>NUCLEOTIDE SEQUENCE [LARGE SCALE GENOMIC DNA]</scope>
    <source>
        <strain evidence="3">E44_bin92</strain>
    </source>
</reference>
<feature type="domain" description="Peptidase M24" evidence="1">
    <location>
        <begin position="138"/>
        <end position="338"/>
    </location>
</feature>
<dbReference type="InterPro" id="IPR000587">
    <property type="entry name" value="Creatinase_N"/>
</dbReference>
<dbReference type="InterPro" id="IPR029149">
    <property type="entry name" value="Creatin/AminoP/Spt16_N"/>
</dbReference>
<organism evidence="3 4">
    <name type="scientific">Aerophobetes bacterium</name>
    <dbReference type="NCBI Taxonomy" id="2030807"/>
    <lineage>
        <taxon>Bacteria</taxon>
        <taxon>Candidatus Aerophobota</taxon>
    </lineage>
</organism>
<dbReference type="InterPro" id="IPR036005">
    <property type="entry name" value="Creatinase/aminopeptidase-like"/>
</dbReference>
<dbReference type="InterPro" id="IPR000994">
    <property type="entry name" value="Pept_M24"/>
</dbReference>
<dbReference type="InterPro" id="IPR050659">
    <property type="entry name" value="Peptidase_M24B"/>
</dbReference>
<dbReference type="GO" id="GO:0004177">
    <property type="term" value="F:aminopeptidase activity"/>
    <property type="evidence" value="ECO:0007669"/>
    <property type="project" value="UniProtKB-KW"/>
</dbReference>
<evidence type="ECO:0000259" key="2">
    <source>
        <dbReference type="Pfam" id="PF01321"/>
    </source>
</evidence>
<dbReference type="Gene3D" id="3.90.230.10">
    <property type="entry name" value="Creatinase/methionine aminopeptidase superfamily"/>
    <property type="match status" value="1"/>
</dbReference>
<dbReference type="Pfam" id="PF00557">
    <property type="entry name" value="Peptidase_M24"/>
    <property type="match status" value="1"/>
</dbReference>
<dbReference type="Pfam" id="PF01321">
    <property type="entry name" value="Creatinase_N"/>
    <property type="match status" value="1"/>
</dbReference>
<dbReference type="PANTHER" id="PTHR46112:SF3">
    <property type="entry name" value="AMINOPEPTIDASE YPDF"/>
    <property type="match status" value="1"/>
</dbReference>
<protein>
    <submittedName>
        <fullName evidence="3">Aminopeptidase P family protein</fullName>
    </submittedName>
</protein>
<keyword evidence="3" id="KW-0378">Hydrolase</keyword>
<gene>
    <name evidence="3" type="ORF">E3J95_01955</name>
</gene>
<dbReference type="Gene3D" id="3.40.350.10">
    <property type="entry name" value="Creatinase/prolidase N-terminal domain"/>
    <property type="match status" value="1"/>
</dbReference>
<evidence type="ECO:0000313" key="4">
    <source>
        <dbReference type="Proteomes" id="UP000320781"/>
    </source>
</evidence>
<proteinExistence type="predicted"/>
<sequence>MTPVPSARIRRLREKTEKEKLDGLMITELHNVFYLTGSWIEGIVLLTKEKDFLIVSPLFAEEARVELKGWEVVVHAGKLDEILKKVWVKRGKKLGFEASNLSYEEHERLSGIKDTELIPCRGWVEELRMIKDEAELARMQESTKVAHSAFEYVESKLKEGVSEKKVSQEVGWFLRERSDGEAFPSIVLFGERTSFPHGRPSERKLKHNEVVLVDLGAKLQGYCSDLTRTFFFGEVPRKWNSILDLITQAQRLAIEEITPGVVCSKIDEMLKERMAKAGYIEAFLHRGGHGIGIEVHEAPFFNSDSQHVFREGMVVTVEPGVYLPGEGGIREEKMVVVTRGGNRVLE</sequence>
<dbReference type="PANTHER" id="PTHR46112">
    <property type="entry name" value="AMINOPEPTIDASE"/>
    <property type="match status" value="1"/>
</dbReference>
<keyword evidence="3" id="KW-0645">Protease</keyword>
<dbReference type="SUPFAM" id="SSF53092">
    <property type="entry name" value="Creatinase/prolidase N-terminal domain"/>
    <property type="match status" value="1"/>
</dbReference>
<feature type="domain" description="Creatinase N-terminal" evidence="2">
    <location>
        <begin position="8"/>
        <end position="130"/>
    </location>
</feature>
<dbReference type="Proteomes" id="UP000320781">
    <property type="component" value="Unassembled WGS sequence"/>
</dbReference>
<dbReference type="AlphaFoldDB" id="A0A523QL18"/>
<evidence type="ECO:0000313" key="3">
    <source>
        <dbReference type="EMBL" id="TES86430.1"/>
    </source>
</evidence>
<dbReference type="EMBL" id="SOKU01000094">
    <property type="protein sequence ID" value="TES86430.1"/>
    <property type="molecule type" value="Genomic_DNA"/>
</dbReference>
<accession>A0A523QL18</accession>
<comment type="caution">
    <text evidence="3">The sequence shown here is derived from an EMBL/GenBank/DDBJ whole genome shotgun (WGS) entry which is preliminary data.</text>
</comment>
<name>A0A523QL18_UNCAE</name>
<dbReference type="SUPFAM" id="SSF55920">
    <property type="entry name" value="Creatinase/aminopeptidase"/>
    <property type="match status" value="1"/>
</dbReference>